<feature type="non-terminal residue" evidence="4">
    <location>
        <position position="1"/>
    </location>
</feature>
<organism evidence="4">
    <name type="scientific">human gut metagenome</name>
    <dbReference type="NCBI Taxonomy" id="408170"/>
    <lineage>
        <taxon>unclassified sequences</taxon>
        <taxon>metagenomes</taxon>
        <taxon>organismal metagenomes</taxon>
    </lineage>
</organism>
<dbReference type="Pfam" id="PF10431">
    <property type="entry name" value="ClpB_D2-small"/>
    <property type="match status" value="1"/>
</dbReference>
<dbReference type="PANTHER" id="PTHR11638">
    <property type="entry name" value="ATP-DEPENDENT CLP PROTEASE"/>
    <property type="match status" value="1"/>
</dbReference>
<dbReference type="SUPFAM" id="SSF52540">
    <property type="entry name" value="P-loop containing nucleoside triphosphate hydrolases"/>
    <property type="match status" value="1"/>
</dbReference>
<gene>
    <name evidence="4" type="ORF">OBE_15434</name>
</gene>
<comment type="caution">
    <text evidence="4">The sequence shown here is derived from an EMBL/GenBank/DDBJ whole genome shotgun (WGS) entry which is preliminary data.</text>
</comment>
<dbReference type="AlphaFoldDB" id="K1S2M1"/>
<protein>
    <submittedName>
        <fullName evidence="4">Protein containing Clp ATPase</fullName>
    </submittedName>
</protein>
<keyword evidence="2" id="KW-0067">ATP-binding</keyword>
<keyword evidence="1" id="KW-0547">Nucleotide-binding</keyword>
<evidence type="ECO:0000256" key="1">
    <source>
        <dbReference type="ARBA" id="ARBA00022741"/>
    </source>
</evidence>
<reference evidence="4" key="1">
    <citation type="journal article" date="2013" name="Environ. Microbiol.">
        <title>Microbiota from the distal guts of lean and obese adolescents exhibit partial functional redundancy besides clear differences in community structure.</title>
        <authorList>
            <person name="Ferrer M."/>
            <person name="Ruiz A."/>
            <person name="Lanza F."/>
            <person name="Haange S.B."/>
            <person name="Oberbach A."/>
            <person name="Till H."/>
            <person name="Bargiela R."/>
            <person name="Campoy C."/>
            <person name="Segura M.T."/>
            <person name="Richter M."/>
            <person name="von Bergen M."/>
            <person name="Seifert J."/>
            <person name="Suarez A."/>
        </authorList>
    </citation>
    <scope>NUCLEOTIDE SEQUENCE</scope>
</reference>
<dbReference type="InterPro" id="IPR019489">
    <property type="entry name" value="Clp_ATPase_C"/>
</dbReference>
<dbReference type="FunFam" id="1.10.8.60:FF:000017">
    <property type="entry name" value="ATP-dependent chaperone ClpB"/>
    <property type="match status" value="1"/>
</dbReference>
<name>K1S2M1_9ZZZZ</name>
<feature type="domain" description="Clp ATPase C-terminal" evidence="3">
    <location>
        <begin position="6"/>
        <end position="95"/>
    </location>
</feature>
<proteinExistence type="predicted"/>
<dbReference type="GO" id="GO:0034605">
    <property type="term" value="P:cellular response to heat"/>
    <property type="evidence" value="ECO:0007669"/>
    <property type="project" value="TreeGrafter"/>
</dbReference>
<dbReference type="EMBL" id="AJWZ01010609">
    <property type="protein sequence ID" value="EKC47955.1"/>
    <property type="molecule type" value="Genomic_DNA"/>
</dbReference>
<dbReference type="PANTHER" id="PTHR11638:SF18">
    <property type="entry name" value="HEAT SHOCK PROTEIN 104"/>
    <property type="match status" value="1"/>
</dbReference>
<dbReference type="GO" id="GO:0005737">
    <property type="term" value="C:cytoplasm"/>
    <property type="evidence" value="ECO:0007669"/>
    <property type="project" value="TreeGrafter"/>
</dbReference>
<dbReference type="GO" id="GO:0005524">
    <property type="term" value="F:ATP binding"/>
    <property type="evidence" value="ECO:0007669"/>
    <property type="project" value="UniProtKB-KW"/>
</dbReference>
<dbReference type="InterPro" id="IPR027417">
    <property type="entry name" value="P-loop_NTPase"/>
</dbReference>
<dbReference type="Gene3D" id="1.10.8.60">
    <property type="match status" value="1"/>
</dbReference>
<evidence type="ECO:0000259" key="3">
    <source>
        <dbReference type="SMART" id="SM01086"/>
    </source>
</evidence>
<evidence type="ECO:0000313" key="4">
    <source>
        <dbReference type="EMBL" id="EKC47955.1"/>
    </source>
</evidence>
<dbReference type="GO" id="GO:0016887">
    <property type="term" value="F:ATP hydrolysis activity"/>
    <property type="evidence" value="ECO:0007669"/>
    <property type="project" value="TreeGrafter"/>
</dbReference>
<dbReference type="InterPro" id="IPR050130">
    <property type="entry name" value="ClpA_ClpB"/>
</dbReference>
<sequence length="96" mass="10530">VYYKSLTKDEIGGIVDLMLADLRSRLADKQLKLVVTDAAKSVIVDDGYDPIYGARPLKRYIQANVETMIAKEIIGGNHVPGDTLTVDAENGKLVLR</sequence>
<dbReference type="SMART" id="SM01086">
    <property type="entry name" value="ClpB_D2-small"/>
    <property type="match status" value="1"/>
</dbReference>
<accession>K1S2M1</accession>
<evidence type="ECO:0000256" key="2">
    <source>
        <dbReference type="ARBA" id="ARBA00022840"/>
    </source>
</evidence>